<dbReference type="InterPro" id="IPR002478">
    <property type="entry name" value="PUA"/>
</dbReference>
<reference evidence="3 4" key="1">
    <citation type="submission" date="2007-10" db="EMBL/GenBank/DDBJ databases">
        <title>Complete sequence of Caldivirga maquilingensis IC-167.</title>
        <authorList>
            <consortium name="US DOE Joint Genome Institute"/>
            <person name="Copeland A."/>
            <person name="Lucas S."/>
            <person name="Lapidus A."/>
            <person name="Barry K."/>
            <person name="Glavina del Rio T."/>
            <person name="Dalin E."/>
            <person name="Tice H."/>
            <person name="Pitluck S."/>
            <person name="Saunders E."/>
            <person name="Brettin T."/>
            <person name="Bruce D."/>
            <person name="Detter J.C."/>
            <person name="Han C."/>
            <person name="Schmutz J."/>
            <person name="Larimer F."/>
            <person name="Land M."/>
            <person name="Hauser L."/>
            <person name="Kyrpides N."/>
            <person name="Ivanova N."/>
            <person name="Biddle J.F."/>
            <person name="Zhang Z."/>
            <person name="Fitz-Gibbon S.T."/>
            <person name="Lowe T.M."/>
            <person name="Saltikov C."/>
            <person name="House C.H."/>
            <person name="Richardson P."/>
        </authorList>
    </citation>
    <scope>NUCLEOTIDE SEQUENCE [LARGE SCALE GENOMIC DNA]</scope>
    <source>
        <strain evidence="4">ATCC 700844 / DSM 13496 / JCM 10307 / IC-167</strain>
    </source>
</reference>
<name>A8M9D8_CALMQ</name>
<dbReference type="GeneID" id="5709096"/>
<dbReference type="SMART" id="SM00359">
    <property type="entry name" value="PUA"/>
    <property type="match status" value="1"/>
</dbReference>
<dbReference type="InterPro" id="IPR038250">
    <property type="entry name" value="TGT_C2_sf"/>
</dbReference>
<evidence type="ECO:0000259" key="2">
    <source>
        <dbReference type="SMART" id="SM00359"/>
    </source>
</evidence>
<dbReference type="InterPro" id="IPR036974">
    <property type="entry name" value="PUA_sf"/>
</dbReference>
<dbReference type="PROSITE" id="PS50890">
    <property type="entry name" value="PUA"/>
    <property type="match status" value="1"/>
</dbReference>
<dbReference type="AlphaFoldDB" id="A8M9D8"/>
<organism evidence="3 4">
    <name type="scientific">Caldivirga maquilingensis (strain ATCC 700844 / DSM 13496 / JCM 10307 / IC-167)</name>
    <dbReference type="NCBI Taxonomy" id="397948"/>
    <lineage>
        <taxon>Archaea</taxon>
        <taxon>Thermoproteota</taxon>
        <taxon>Thermoprotei</taxon>
        <taxon>Thermoproteales</taxon>
        <taxon>Thermoproteaceae</taxon>
        <taxon>Caldivirga</taxon>
    </lineage>
</organism>
<accession>A8M9D8</accession>
<dbReference type="KEGG" id="cma:Cmaq_1534"/>
<gene>
    <name evidence="3" type="ordered locus">Cmaq_1534</name>
</gene>
<keyword evidence="1" id="KW-1133">Transmembrane helix</keyword>
<keyword evidence="1" id="KW-0812">Transmembrane</keyword>
<dbReference type="SUPFAM" id="SSF88697">
    <property type="entry name" value="PUA domain-like"/>
    <property type="match status" value="1"/>
</dbReference>
<evidence type="ECO:0000256" key="1">
    <source>
        <dbReference type="SAM" id="Phobius"/>
    </source>
</evidence>
<dbReference type="GO" id="GO:0003723">
    <property type="term" value="F:RNA binding"/>
    <property type="evidence" value="ECO:0007669"/>
    <property type="project" value="InterPro"/>
</dbReference>
<dbReference type="Proteomes" id="UP000001137">
    <property type="component" value="Chromosome"/>
</dbReference>
<dbReference type="eggNOG" id="arCOG00991">
    <property type="taxonomic scope" value="Archaea"/>
</dbReference>
<dbReference type="EMBL" id="CP000852">
    <property type="protein sequence ID" value="ABW02357.1"/>
    <property type="molecule type" value="Genomic_DNA"/>
</dbReference>
<evidence type="ECO:0000313" key="3">
    <source>
        <dbReference type="EMBL" id="ABW02357.1"/>
    </source>
</evidence>
<proteinExistence type="predicted"/>
<dbReference type="InterPro" id="IPR029402">
    <property type="entry name" value="TGT_C2"/>
</dbReference>
<feature type="transmembrane region" description="Helical" evidence="1">
    <location>
        <begin position="9"/>
        <end position="26"/>
    </location>
</feature>
<dbReference type="InterPro" id="IPR004521">
    <property type="entry name" value="Uncharacterised_CHP00451"/>
</dbReference>
<dbReference type="Pfam" id="PF14810">
    <property type="entry name" value="TGT_C2"/>
    <property type="match status" value="1"/>
</dbReference>
<dbReference type="HOGENOM" id="CLU_116577_2_0_2"/>
<dbReference type="InterPro" id="IPR015947">
    <property type="entry name" value="PUA-like_sf"/>
</dbReference>
<dbReference type="NCBIfam" id="TIGR00451">
    <property type="entry name" value="unchar_dom_2"/>
    <property type="match status" value="1"/>
</dbReference>
<dbReference type="Gene3D" id="3.10.450.90">
    <property type="entry name" value="ArcTGT, C2 domain"/>
    <property type="match status" value="1"/>
</dbReference>
<keyword evidence="1" id="KW-0472">Membrane</keyword>
<dbReference type="STRING" id="397948.Cmaq_1534"/>
<protein>
    <submittedName>
        <fullName evidence="3">PUA domain containing protein</fullName>
    </submittedName>
</protein>
<evidence type="ECO:0000313" key="4">
    <source>
        <dbReference type="Proteomes" id="UP000001137"/>
    </source>
</evidence>
<feature type="domain" description="PUA" evidence="2">
    <location>
        <begin position="77"/>
        <end position="150"/>
    </location>
</feature>
<dbReference type="SUPFAM" id="SSF88802">
    <property type="entry name" value="Pre-PUA domain"/>
    <property type="match status" value="1"/>
</dbReference>
<dbReference type="RefSeq" id="WP_012186576.1">
    <property type="nucleotide sequence ID" value="NC_009954.1"/>
</dbReference>
<sequence length="157" mass="17603">MVRTRSRFLVNRALAIIAYVYGWGVASRLSGMNIEVEYYDALRRIKHVYVNGKVAFSIRASDGLLIPTLYGASLLDSWIKVNDETAQYVKQGRSVPVKGVIEVRNVVQNMDAAIIDEEGNVVGVGRLLIMPEEAKTVDRGFMVKTRHHVKVIKGQEQ</sequence>
<dbReference type="OrthoDB" id="7576at2157"/>
<keyword evidence="4" id="KW-1185">Reference proteome</keyword>
<dbReference type="Gene3D" id="2.30.130.10">
    <property type="entry name" value="PUA domain"/>
    <property type="match status" value="1"/>
</dbReference>